<dbReference type="SUPFAM" id="SSF56112">
    <property type="entry name" value="Protein kinase-like (PK-like)"/>
    <property type="match status" value="1"/>
</dbReference>
<evidence type="ECO:0000313" key="3">
    <source>
        <dbReference type="EMBL" id="QGS10656.1"/>
    </source>
</evidence>
<sequence length="393" mass="42054">MTSRKSPLELAALATAAVPGMRVTALRPPTYSDELSTVTGIEDAAGHRWIVTCPHEEVSGPALEATSGILDRLGQAHDHDYIPFDVPRLAGQVKTSDGGTVYVHRDPGGTAPSDEDLDTDPLLPSSLGRALAALHNLPETVFSSIGLPSYTAIECRDRNLALLDEAAREVAIPAALWSRWETALEDVSLWRFPSAPIHGDIQERCLSVKRGSLLAIGGWTSAHVGDPALDIAWVQATASDAFLDRFRETYGHERRATDLHVFTRAQLLSEIALVRWLVHGLHAEDSSIVEEARSMLDDLAKDLDGEPLLPSHASAMGARISLTPVESPSASPVEASKPTASAADETDNDAPSEDTVPVSRPASALKRKLAEGEVDPAAPTERLTLDPDGTLLH</sequence>
<keyword evidence="3" id="KW-0808">Transferase</keyword>
<evidence type="ECO:0000256" key="1">
    <source>
        <dbReference type="SAM" id="MobiDB-lite"/>
    </source>
</evidence>
<dbReference type="InterPro" id="IPR002575">
    <property type="entry name" value="Aminoglycoside_PTrfase"/>
</dbReference>
<dbReference type="Gene3D" id="3.90.1200.10">
    <property type="match status" value="1"/>
</dbReference>
<organism evidence="3 4">
    <name type="scientific">Schaalia odontolytica</name>
    <dbReference type="NCBI Taxonomy" id="1660"/>
    <lineage>
        <taxon>Bacteria</taxon>
        <taxon>Bacillati</taxon>
        <taxon>Actinomycetota</taxon>
        <taxon>Actinomycetes</taxon>
        <taxon>Actinomycetales</taxon>
        <taxon>Actinomycetaceae</taxon>
        <taxon>Schaalia</taxon>
    </lineage>
</organism>
<feature type="domain" description="Aminoglycoside phosphotransferase" evidence="2">
    <location>
        <begin position="43"/>
        <end position="255"/>
    </location>
</feature>
<dbReference type="RefSeq" id="WP_003794373.1">
    <property type="nucleotide sequence ID" value="NZ_CP046315.1"/>
</dbReference>
<evidence type="ECO:0000313" key="4">
    <source>
        <dbReference type="Proteomes" id="UP000424490"/>
    </source>
</evidence>
<accession>A0A857A7Z6</accession>
<dbReference type="Proteomes" id="UP000424490">
    <property type="component" value="Chromosome"/>
</dbReference>
<dbReference type="AlphaFoldDB" id="A0A857A7Z6"/>
<name>A0A857A7Z6_9ACTO</name>
<evidence type="ECO:0000259" key="2">
    <source>
        <dbReference type="Pfam" id="PF01636"/>
    </source>
</evidence>
<dbReference type="InterPro" id="IPR011009">
    <property type="entry name" value="Kinase-like_dom_sf"/>
</dbReference>
<feature type="region of interest" description="Disordered" evidence="1">
    <location>
        <begin position="97"/>
        <end position="117"/>
    </location>
</feature>
<protein>
    <submittedName>
        <fullName evidence="3">Phosphotransferase</fullName>
    </submittedName>
</protein>
<feature type="region of interest" description="Disordered" evidence="1">
    <location>
        <begin position="324"/>
        <end position="393"/>
    </location>
</feature>
<dbReference type="GO" id="GO:0016740">
    <property type="term" value="F:transferase activity"/>
    <property type="evidence" value="ECO:0007669"/>
    <property type="project" value="UniProtKB-KW"/>
</dbReference>
<dbReference type="Pfam" id="PF01636">
    <property type="entry name" value="APH"/>
    <property type="match status" value="1"/>
</dbReference>
<proteinExistence type="predicted"/>
<dbReference type="EMBL" id="CP046315">
    <property type="protein sequence ID" value="QGS10656.1"/>
    <property type="molecule type" value="Genomic_DNA"/>
</dbReference>
<reference evidence="3 4" key="1">
    <citation type="submission" date="2019-11" db="EMBL/GenBank/DDBJ databases">
        <title>FDA dAtabase for Regulatory Grade micrObial Sequences (FDA-ARGOS): Supporting development and validation of Infectious Disease Dx tests.</title>
        <authorList>
            <person name="Stonesifer R."/>
            <person name="Tallon L."/>
            <person name="Sadzewicz L."/>
            <person name="Vavikolanu K."/>
            <person name="Mehta A."/>
            <person name="Aluvathingal J."/>
            <person name="Nadendla S."/>
            <person name="Myers T."/>
            <person name="Yan Y."/>
            <person name="Sichtig H."/>
        </authorList>
    </citation>
    <scope>NUCLEOTIDE SEQUENCE [LARGE SCALE GENOMIC DNA]</scope>
    <source>
        <strain evidence="3 4">FDAARGOS_732</strain>
    </source>
</reference>
<gene>
    <name evidence="3" type="ORF">FOC40_04045</name>
</gene>